<dbReference type="SUPFAM" id="SSF56519">
    <property type="entry name" value="Penicillin binding protein dimerisation domain"/>
    <property type="match status" value="1"/>
</dbReference>
<comment type="subcellular location">
    <subcellularLocation>
        <location evidence="2">Cell membrane</location>
    </subcellularLocation>
    <subcellularLocation>
        <location evidence="1">Membrane</location>
        <topology evidence="1">Single-pass membrane protein</topology>
    </subcellularLocation>
</comment>
<feature type="compositionally biased region" description="Pro residues" evidence="14">
    <location>
        <begin position="588"/>
        <end position="597"/>
    </location>
</feature>
<evidence type="ECO:0000256" key="5">
    <source>
        <dbReference type="ARBA" id="ARBA00022519"/>
    </source>
</evidence>
<accession>A0A537J914</accession>
<evidence type="ECO:0000256" key="4">
    <source>
        <dbReference type="ARBA" id="ARBA00022475"/>
    </source>
</evidence>
<dbReference type="AlphaFoldDB" id="A0A537J914"/>
<keyword evidence="17" id="KW-0121">Carboxypeptidase</keyword>
<feature type="domain" description="Penicillin-binding protein dimerisation" evidence="16">
    <location>
        <begin position="53"/>
        <end position="224"/>
    </location>
</feature>
<dbReference type="EMBL" id="VBAO01000248">
    <property type="protein sequence ID" value="TMI79985.1"/>
    <property type="molecule type" value="Genomic_DNA"/>
</dbReference>
<feature type="region of interest" description="Disordered" evidence="14">
    <location>
        <begin position="584"/>
        <end position="605"/>
    </location>
</feature>
<feature type="domain" description="Penicillin-binding protein transpeptidase" evidence="15">
    <location>
        <begin position="256"/>
        <end position="574"/>
    </location>
</feature>
<evidence type="ECO:0000256" key="10">
    <source>
        <dbReference type="ARBA" id="ARBA00022984"/>
    </source>
</evidence>
<dbReference type="InterPro" id="IPR050515">
    <property type="entry name" value="Beta-lactam/transpept"/>
</dbReference>
<dbReference type="InterPro" id="IPR012338">
    <property type="entry name" value="Beta-lactam/transpept-like"/>
</dbReference>
<sequence length="605" mass="64885">MDRDLFERRLTVVLVVVGALLLALAVRLWQIQILQGEYFLRLAEENRIRITSIVAPRGLIKDRHGRPLILNRAAFTVYLLPTELRDSAQVIPEVARKLGMTPAEVNDKLAVAAQERPFDPVLLRRDIPKEAIAALEENRMDLPGVLVQVEPVRDYLHGALAAHLLGYLGEVDDRALATLRGQGYEAGELIGKDGVERIYDRYLKGRNGQIQAEVDAQGRPLRQLAKIPPSPGNTVTLGIDLDVQQAAEDALGSRVGAVVAMDPNDGTIVALVSHPAFNPNLFATGITVPAWTKLLRDPLQPLLDRATQGGYPMGSVFKIVTATAALELGVVQPGTRFFCPGFYTLGNRVFHDHEAHGSLNFLEGIAQSCNVVFWTLARPVGPDALARYAKMYGLGQTTGIDLVQESAGIVPDPDWKLRVWKEAWYPGDTLNSAVGQGFMLATPIQVARLVAAVANGGRLVTPHIVTEITSPDGQALLRVAPPPARTIHVYPQTLAILQAGLVAVVTHGTAASIQMPGLAVAGKTGTAENPHGRPHAWFAGYAPVKDPQLVVVALVENVGYGAEFAAPIVQRVLQVAFGLPTPGAGRPLPAPPAPLPSAVPGEAHP</sequence>
<dbReference type="GO" id="GO:0009252">
    <property type="term" value="P:peptidoglycan biosynthetic process"/>
    <property type="evidence" value="ECO:0007669"/>
    <property type="project" value="UniProtKB-KW"/>
</dbReference>
<evidence type="ECO:0000256" key="3">
    <source>
        <dbReference type="ARBA" id="ARBA00007171"/>
    </source>
</evidence>
<evidence type="ECO:0000256" key="14">
    <source>
        <dbReference type="SAM" id="MobiDB-lite"/>
    </source>
</evidence>
<name>A0A537J914_9BACT</name>
<evidence type="ECO:0000256" key="7">
    <source>
        <dbReference type="ARBA" id="ARBA00022692"/>
    </source>
</evidence>
<keyword evidence="11" id="KW-1133">Transmembrane helix</keyword>
<keyword evidence="7" id="KW-0812">Transmembrane</keyword>
<dbReference type="Gene3D" id="3.40.710.10">
    <property type="entry name" value="DD-peptidase/beta-lactamase superfamily"/>
    <property type="match status" value="1"/>
</dbReference>
<dbReference type="Proteomes" id="UP000320048">
    <property type="component" value="Unassembled WGS sequence"/>
</dbReference>
<evidence type="ECO:0000259" key="16">
    <source>
        <dbReference type="Pfam" id="PF03717"/>
    </source>
</evidence>
<dbReference type="EC" id="3.4.16.4" evidence="17"/>
<dbReference type="GO" id="GO:0008658">
    <property type="term" value="F:penicillin binding"/>
    <property type="evidence" value="ECO:0007669"/>
    <property type="project" value="InterPro"/>
</dbReference>
<evidence type="ECO:0000313" key="17">
    <source>
        <dbReference type="EMBL" id="TMI79985.1"/>
    </source>
</evidence>
<dbReference type="Pfam" id="PF00905">
    <property type="entry name" value="Transpeptidase"/>
    <property type="match status" value="1"/>
</dbReference>
<dbReference type="GO" id="GO:0008360">
    <property type="term" value="P:regulation of cell shape"/>
    <property type="evidence" value="ECO:0007669"/>
    <property type="project" value="UniProtKB-KW"/>
</dbReference>
<dbReference type="GO" id="GO:0006508">
    <property type="term" value="P:proteolysis"/>
    <property type="evidence" value="ECO:0007669"/>
    <property type="project" value="UniProtKB-KW"/>
</dbReference>
<dbReference type="NCBIfam" id="TIGR03423">
    <property type="entry name" value="pbp2_mrdA"/>
    <property type="match status" value="1"/>
</dbReference>
<evidence type="ECO:0000313" key="18">
    <source>
        <dbReference type="Proteomes" id="UP000320048"/>
    </source>
</evidence>
<evidence type="ECO:0000256" key="12">
    <source>
        <dbReference type="ARBA" id="ARBA00023136"/>
    </source>
</evidence>
<dbReference type="GO" id="GO:0009002">
    <property type="term" value="F:serine-type D-Ala-D-Ala carboxypeptidase activity"/>
    <property type="evidence" value="ECO:0007669"/>
    <property type="project" value="UniProtKB-EC"/>
</dbReference>
<keyword evidence="9" id="KW-0133">Cell shape</keyword>
<keyword evidence="4" id="KW-1003">Cell membrane</keyword>
<comment type="similarity">
    <text evidence="3">Belongs to the transpeptidase family.</text>
</comment>
<evidence type="ECO:0000256" key="2">
    <source>
        <dbReference type="ARBA" id="ARBA00004236"/>
    </source>
</evidence>
<dbReference type="GO" id="GO:0071555">
    <property type="term" value="P:cell wall organization"/>
    <property type="evidence" value="ECO:0007669"/>
    <property type="project" value="UniProtKB-KW"/>
</dbReference>
<dbReference type="InterPro" id="IPR005311">
    <property type="entry name" value="PBP_dimer"/>
</dbReference>
<evidence type="ECO:0000259" key="15">
    <source>
        <dbReference type="Pfam" id="PF00905"/>
    </source>
</evidence>
<comment type="caution">
    <text evidence="17">The sequence shown here is derived from an EMBL/GenBank/DDBJ whole genome shotgun (WGS) entry which is preliminary data.</text>
</comment>
<evidence type="ECO:0000256" key="8">
    <source>
        <dbReference type="ARBA" id="ARBA00022801"/>
    </source>
</evidence>
<evidence type="ECO:0000256" key="11">
    <source>
        <dbReference type="ARBA" id="ARBA00022989"/>
    </source>
</evidence>
<evidence type="ECO:0000256" key="13">
    <source>
        <dbReference type="ARBA" id="ARBA00023316"/>
    </source>
</evidence>
<dbReference type="InterPro" id="IPR036138">
    <property type="entry name" value="PBP_dimer_sf"/>
</dbReference>
<dbReference type="SUPFAM" id="SSF56601">
    <property type="entry name" value="beta-lactamase/transpeptidase-like"/>
    <property type="match status" value="1"/>
</dbReference>
<keyword evidence="5" id="KW-0997">Cell inner membrane</keyword>
<keyword evidence="6" id="KW-0645">Protease</keyword>
<dbReference type="GO" id="GO:0005886">
    <property type="term" value="C:plasma membrane"/>
    <property type="evidence" value="ECO:0007669"/>
    <property type="project" value="UniProtKB-SubCell"/>
</dbReference>
<reference evidence="17 18" key="1">
    <citation type="journal article" date="2019" name="Nat. Microbiol.">
        <title>Mediterranean grassland soil C-N compound turnover is dependent on rainfall and depth, and is mediated by genomically divergent microorganisms.</title>
        <authorList>
            <person name="Diamond S."/>
            <person name="Andeer P.F."/>
            <person name="Li Z."/>
            <person name="Crits-Christoph A."/>
            <person name="Burstein D."/>
            <person name="Anantharaman K."/>
            <person name="Lane K.R."/>
            <person name="Thomas B.C."/>
            <person name="Pan C."/>
            <person name="Northen T.R."/>
            <person name="Banfield J.F."/>
        </authorList>
    </citation>
    <scope>NUCLEOTIDE SEQUENCE [LARGE SCALE GENOMIC DNA]</scope>
    <source>
        <strain evidence="17">NP_7</strain>
    </source>
</reference>
<keyword evidence="12" id="KW-0472">Membrane</keyword>
<protein>
    <submittedName>
        <fullName evidence="17">Penicillin-binding protein 2</fullName>
        <ecNumber evidence="17">3.4.16.4</ecNumber>
    </submittedName>
</protein>
<keyword evidence="13" id="KW-0961">Cell wall biogenesis/degradation</keyword>
<keyword evidence="10" id="KW-0573">Peptidoglycan synthesis</keyword>
<dbReference type="Pfam" id="PF03717">
    <property type="entry name" value="PBP_dimer"/>
    <property type="match status" value="1"/>
</dbReference>
<organism evidence="17 18">
    <name type="scientific">Candidatus Segetimicrobium genomatis</name>
    <dbReference type="NCBI Taxonomy" id="2569760"/>
    <lineage>
        <taxon>Bacteria</taxon>
        <taxon>Bacillati</taxon>
        <taxon>Candidatus Sysuimicrobiota</taxon>
        <taxon>Candidatus Sysuimicrobiia</taxon>
        <taxon>Candidatus Sysuimicrobiales</taxon>
        <taxon>Candidatus Segetimicrobiaceae</taxon>
        <taxon>Candidatus Segetimicrobium</taxon>
    </lineage>
</organism>
<dbReference type="Gene3D" id="3.90.1310.10">
    <property type="entry name" value="Penicillin-binding protein 2a (Domain 2)"/>
    <property type="match status" value="1"/>
</dbReference>
<gene>
    <name evidence="17" type="primary">mrdA</name>
    <name evidence="17" type="ORF">E6H04_09505</name>
</gene>
<evidence type="ECO:0000256" key="1">
    <source>
        <dbReference type="ARBA" id="ARBA00004167"/>
    </source>
</evidence>
<evidence type="ECO:0000256" key="6">
    <source>
        <dbReference type="ARBA" id="ARBA00022670"/>
    </source>
</evidence>
<dbReference type="PANTHER" id="PTHR30627">
    <property type="entry name" value="PEPTIDOGLYCAN D,D-TRANSPEPTIDASE"/>
    <property type="match status" value="1"/>
</dbReference>
<evidence type="ECO:0000256" key="9">
    <source>
        <dbReference type="ARBA" id="ARBA00022960"/>
    </source>
</evidence>
<proteinExistence type="inferred from homology"/>
<dbReference type="PANTHER" id="PTHR30627:SF2">
    <property type="entry name" value="PEPTIDOGLYCAN D,D-TRANSPEPTIDASE MRDA"/>
    <property type="match status" value="1"/>
</dbReference>
<dbReference type="InterPro" id="IPR017790">
    <property type="entry name" value="Penicillin-binding_protein_2"/>
</dbReference>
<dbReference type="InterPro" id="IPR001460">
    <property type="entry name" value="PCN-bd_Tpept"/>
</dbReference>
<dbReference type="GO" id="GO:0071972">
    <property type="term" value="F:peptidoglycan L,D-transpeptidase activity"/>
    <property type="evidence" value="ECO:0007669"/>
    <property type="project" value="TreeGrafter"/>
</dbReference>
<keyword evidence="8 17" id="KW-0378">Hydrolase</keyword>